<dbReference type="InterPro" id="IPR018193">
    <property type="entry name" value="Glyc_kinase_flavodox-like_fold"/>
</dbReference>
<dbReference type="Proteomes" id="UP000609531">
    <property type="component" value="Unassembled WGS sequence"/>
</dbReference>
<organism evidence="5 6">
    <name type="scientific">Acuticoccus mangrovi</name>
    <dbReference type="NCBI Taxonomy" id="2796142"/>
    <lineage>
        <taxon>Bacteria</taxon>
        <taxon>Pseudomonadati</taxon>
        <taxon>Pseudomonadota</taxon>
        <taxon>Alphaproteobacteria</taxon>
        <taxon>Hyphomicrobiales</taxon>
        <taxon>Amorphaceae</taxon>
        <taxon>Acuticoccus</taxon>
    </lineage>
</organism>
<keyword evidence="6" id="KW-1185">Reference proteome</keyword>
<sequence length="381" mass="37907">MKILIACDKFRGSLTAAEANAAIADALAASALDASCLAIAIADGGEGTLAALEGPGSRRLETTVTGPYGKPLEVEWLYDEARRRGVIELAVAAGHGVAAEEGYDPDRASSVGVGELIRAALDEGAREVVIALGGSITVDGGAGALEALGGRFFDDKGAPLARPAGRGLADVARVDLSGLDARVRGLSIVLAADVDNPLIGPRGAARVFGPQKGVAAADIDDFDAALAAFDRAVAAARSADTLANHEFAGAAGGMMVGLSAIADTAARDGFQVVAEHHDLDAAMADVALVVTGEGSLDSQSLGGKGPVAIARAAAASGVPAIAFAGRLAVAAEDLRAHGIVAAFAIGRGPASLEEALAAGADGLHETARNAFDLIAAARRLS</sequence>
<comment type="caution">
    <text evidence="5">The sequence shown here is derived from an EMBL/GenBank/DDBJ whole genome shotgun (WGS) entry which is preliminary data.</text>
</comment>
<evidence type="ECO:0000256" key="2">
    <source>
        <dbReference type="ARBA" id="ARBA00022679"/>
    </source>
</evidence>
<dbReference type="InterPro" id="IPR036129">
    <property type="entry name" value="Glycerate_kinase_sf"/>
</dbReference>
<dbReference type="GO" id="GO:0031388">
    <property type="term" value="P:organic acid phosphorylation"/>
    <property type="evidence" value="ECO:0007669"/>
    <property type="project" value="UniProtKB-UniRule"/>
</dbReference>
<dbReference type="Gene3D" id="3.90.1510.10">
    <property type="entry name" value="Glycerate kinase, domain 2"/>
    <property type="match status" value="1"/>
</dbReference>
<dbReference type="PANTHER" id="PTHR21599">
    <property type="entry name" value="GLYCERATE KINASE"/>
    <property type="match status" value="1"/>
</dbReference>
<dbReference type="Pfam" id="PF02595">
    <property type="entry name" value="Gly_kinase"/>
    <property type="match status" value="1"/>
</dbReference>
<dbReference type="InterPro" id="IPR004381">
    <property type="entry name" value="Glycerate_kinase"/>
</dbReference>
<comment type="similarity">
    <text evidence="1 4">Belongs to the glycerate kinase type-1 family.</text>
</comment>
<accession>A0A934IS14</accession>
<dbReference type="NCBIfam" id="TIGR00045">
    <property type="entry name" value="glycerate kinase"/>
    <property type="match status" value="1"/>
</dbReference>
<dbReference type="PIRSF" id="PIRSF006078">
    <property type="entry name" value="GlxK"/>
    <property type="match status" value="1"/>
</dbReference>
<dbReference type="GO" id="GO:0008887">
    <property type="term" value="F:glycerate kinase activity"/>
    <property type="evidence" value="ECO:0007669"/>
    <property type="project" value="UniProtKB-UniRule"/>
</dbReference>
<keyword evidence="3 4" id="KW-0418">Kinase</keyword>
<dbReference type="PANTHER" id="PTHR21599:SF0">
    <property type="entry name" value="GLYCERATE KINASE"/>
    <property type="match status" value="1"/>
</dbReference>
<dbReference type="AlphaFoldDB" id="A0A934IS14"/>
<dbReference type="Gene3D" id="3.40.50.10350">
    <property type="entry name" value="Glycerate kinase, domain 1"/>
    <property type="match status" value="1"/>
</dbReference>
<proteinExistence type="inferred from homology"/>
<reference evidence="5" key="1">
    <citation type="submission" date="2020-12" db="EMBL/GenBank/DDBJ databases">
        <title>Bacterial taxonomy.</title>
        <authorList>
            <person name="Pan X."/>
        </authorList>
    </citation>
    <scope>NUCLEOTIDE SEQUENCE</scope>
    <source>
        <strain evidence="5">B2012</strain>
    </source>
</reference>
<evidence type="ECO:0000256" key="3">
    <source>
        <dbReference type="ARBA" id="ARBA00022777"/>
    </source>
</evidence>
<dbReference type="InterPro" id="IPR018197">
    <property type="entry name" value="Glycerate_kinase_RE-like"/>
</dbReference>
<dbReference type="EMBL" id="JAEKJA010000018">
    <property type="protein sequence ID" value="MBJ3777578.1"/>
    <property type="molecule type" value="Genomic_DNA"/>
</dbReference>
<protein>
    <submittedName>
        <fullName evidence="5">Glycerate kinase</fullName>
    </submittedName>
</protein>
<dbReference type="SUPFAM" id="SSF110738">
    <property type="entry name" value="Glycerate kinase I"/>
    <property type="match status" value="1"/>
</dbReference>
<gene>
    <name evidence="5" type="ORF">JCR33_17860</name>
</gene>
<name>A0A934IS14_9HYPH</name>
<keyword evidence="2 4" id="KW-0808">Transferase</keyword>
<evidence type="ECO:0000313" key="6">
    <source>
        <dbReference type="Proteomes" id="UP000609531"/>
    </source>
</evidence>
<evidence type="ECO:0000256" key="4">
    <source>
        <dbReference type="PIRNR" id="PIRNR006078"/>
    </source>
</evidence>
<evidence type="ECO:0000256" key="1">
    <source>
        <dbReference type="ARBA" id="ARBA00006284"/>
    </source>
</evidence>
<dbReference type="RefSeq" id="WP_198883486.1">
    <property type="nucleotide sequence ID" value="NZ_JAEKJA010000018.1"/>
</dbReference>
<evidence type="ECO:0000313" key="5">
    <source>
        <dbReference type="EMBL" id="MBJ3777578.1"/>
    </source>
</evidence>